<dbReference type="AlphaFoldDB" id="A0A0C2Y9Z6"/>
<accession>A0A0C2Y9Z6</accession>
<reference evidence="2" key="2">
    <citation type="submission" date="2015-01" db="EMBL/GenBank/DDBJ databases">
        <title>Evolutionary Origins and Diversification of the Mycorrhizal Mutualists.</title>
        <authorList>
            <consortium name="DOE Joint Genome Institute"/>
            <consortium name="Mycorrhizal Genomics Consortium"/>
            <person name="Kohler A."/>
            <person name="Kuo A."/>
            <person name="Nagy L.G."/>
            <person name="Floudas D."/>
            <person name="Copeland A."/>
            <person name="Barry K.W."/>
            <person name="Cichocki N."/>
            <person name="Veneault-Fourrey C."/>
            <person name="LaButti K."/>
            <person name="Lindquist E.A."/>
            <person name="Lipzen A."/>
            <person name="Lundell T."/>
            <person name="Morin E."/>
            <person name="Murat C."/>
            <person name="Riley R."/>
            <person name="Ohm R."/>
            <person name="Sun H."/>
            <person name="Tunlid A."/>
            <person name="Henrissat B."/>
            <person name="Grigoriev I.V."/>
            <person name="Hibbett D.S."/>
            <person name="Martin F."/>
        </authorList>
    </citation>
    <scope>NUCLEOTIDE SEQUENCE [LARGE SCALE GENOMIC DNA]</scope>
    <source>
        <strain evidence="2">h7</strain>
    </source>
</reference>
<name>A0A0C2Y9Z6_HEBCY</name>
<protein>
    <submittedName>
        <fullName evidence="1">Uncharacterized protein</fullName>
    </submittedName>
</protein>
<organism evidence="1 2">
    <name type="scientific">Hebeloma cylindrosporum</name>
    <dbReference type="NCBI Taxonomy" id="76867"/>
    <lineage>
        <taxon>Eukaryota</taxon>
        <taxon>Fungi</taxon>
        <taxon>Dikarya</taxon>
        <taxon>Basidiomycota</taxon>
        <taxon>Agaricomycotina</taxon>
        <taxon>Agaricomycetes</taxon>
        <taxon>Agaricomycetidae</taxon>
        <taxon>Agaricales</taxon>
        <taxon>Agaricineae</taxon>
        <taxon>Hymenogastraceae</taxon>
        <taxon>Hebeloma</taxon>
    </lineage>
</organism>
<gene>
    <name evidence="1" type="ORF">M413DRAFT_440238</name>
</gene>
<dbReference type="HOGENOM" id="CLU_3050555_0_0_1"/>
<dbReference type="Proteomes" id="UP000053424">
    <property type="component" value="Unassembled WGS sequence"/>
</dbReference>
<evidence type="ECO:0000313" key="2">
    <source>
        <dbReference type="Proteomes" id="UP000053424"/>
    </source>
</evidence>
<sequence>MPTSSIAVLIIVEQSQQPDPNLTISASARRFEWDLIRFRFTHSQQHPNAMRSVL</sequence>
<evidence type="ECO:0000313" key="1">
    <source>
        <dbReference type="EMBL" id="KIM46628.1"/>
    </source>
</evidence>
<proteinExistence type="predicted"/>
<keyword evidence="2" id="KW-1185">Reference proteome</keyword>
<dbReference type="EMBL" id="KN831770">
    <property type="protein sequence ID" value="KIM46628.1"/>
    <property type="molecule type" value="Genomic_DNA"/>
</dbReference>
<reference evidence="1 2" key="1">
    <citation type="submission" date="2014-04" db="EMBL/GenBank/DDBJ databases">
        <authorList>
            <consortium name="DOE Joint Genome Institute"/>
            <person name="Kuo A."/>
            <person name="Gay G."/>
            <person name="Dore J."/>
            <person name="Kohler A."/>
            <person name="Nagy L.G."/>
            <person name="Floudas D."/>
            <person name="Copeland A."/>
            <person name="Barry K.W."/>
            <person name="Cichocki N."/>
            <person name="Veneault-Fourrey C."/>
            <person name="LaButti K."/>
            <person name="Lindquist E.A."/>
            <person name="Lipzen A."/>
            <person name="Lundell T."/>
            <person name="Morin E."/>
            <person name="Murat C."/>
            <person name="Sun H."/>
            <person name="Tunlid A."/>
            <person name="Henrissat B."/>
            <person name="Grigoriev I.V."/>
            <person name="Hibbett D.S."/>
            <person name="Martin F."/>
            <person name="Nordberg H.P."/>
            <person name="Cantor M.N."/>
            <person name="Hua S.X."/>
        </authorList>
    </citation>
    <scope>NUCLEOTIDE SEQUENCE [LARGE SCALE GENOMIC DNA]</scope>
    <source>
        <strain evidence="2">h7</strain>
    </source>
</reference>